<proteinExistence type="inferred from homology"/>
<dbReference type="AlphaFoldDB" id="A0A3D9S3Q3"/>
<dbReference type="InterPro" id="IPR000873">
    <property type="entry name" value="AMP-dep_synth/lig_dom"/>
</dbReference>
<keyword evidence="3" id="KW-0436">Ligase</keyword>
<gene>
    <name evidence="3" type="ORF">A8990_10953</name>
</gene>
<dbReference type="PANTHER" id="PTHR43201">
    <property type="entry name" value="ACYL-COA SYNTHETASE"/>
    <property type="match status" value="1"/>
</dbReference>
<name>A0A3D9S3Q3_9BACL</name>
<dbReference type="OrthoDB" id="9757771at2"/>
<sequence>MHQASYSDPAIIESAFRARMGSKRNVNLYNELLAAADRGRKTTIIEDPLGKVTYKKLLISIQVVSALLSERLEGQHKIGVLMPNVIGNVVTLFSLFKIGVTPCMLNFSMGAESIADCCATANVKKVITSRAFIEKGGLDGIVKHLSSSIEFIYLEDLQQKITIMHKLNGLLQYALKKRAVHQTNEIILFTSGTESKPKGVVLTHDNLYANVNQMLSIVHFTTNDIIFNALPMFHCFGLLLVLLGAVNDLPVYLYPNPLHYREIPSSIRKTKATIICGTSTFFEGYGANANDGDLASLRLVIAGAEKLKEEVAKLWQDRFGIHIYEGYGVTETSPVISTNTPDVRKPGTVGRLAPGMEYRINPVEGIATGGTLVVKGPNVMKGYLIHGKGFVPCDGWHDCGDVVTVDDEGFISIQSRLKRFAKIAGEMVALGRVEKLASSCFEHAGFYAVAIPDSKKGERIVLFSTKEDADLSQLRKYMKEQQVSSLHIPAQVHHLSEVPILGTGKTNYVQLTEQARSLDKILYLTR</sequence>
<comment type="caution">
    <text evidence="3">The sequence shown here is derived from an EMBL/GenBank/DDBJ whole genome shotgun (WGS) entry which is preliminary data.</text>
</comment>
<keyword evidence="4" id="KW-1185">Reference proteome</keyword>
<organism evidence="3 4">
    <name type="scientific">Paenibacillus taihuensis</name>
    <dbReference type="NCBI Taxonomy" id="1156355"/>
    <lineage>
        <taxon>Bacteria</taxon>
        <taxon>Bacillati</taxon>
        <taxon>Bacillota</taxon>
        <taxon>Bacilli</taxon>
        <taxon>Bacillales</taxon>
        <taxon>Paenibacillaceae</taxon>
        <taxon>Paenibacillus</taxon>
    </lineage>
</organism>
<evidence type="ECO:0000313" key="4">
    <source>
        <dbReference type="Proteomes" id="UP000256304"/>
    </source>
</evidence>
<dbReference type="InterPro" id="IPR020845">
    <property type="entry name" value="AMP-binding_CS"/>
</dbReference>
<dbReference type="InterPro" id="IPR042099">
    <property type="entry name" value="ANL_N_sf"/>
</dbReference>
<accession>A0A3D9S3Q3</accession>
<dbReference type="PANTHER" id="PTHR43201:SF8">
    <property type="entry name" value="ACYL-COA SYNTHETASE FAMILY MEMBER 3"/>
    <property type="match status" value="1"/>
</dbReference>
<dbReference type="SUPFAM" id="SSF56801">
    <property type="entry name" value="Acetyl-CoA synthetase-like"/>
    <property type="match status" value="1"/>
</dbReference>
<dbReference type="InterPro" id="IPR045851">
    <property type="entry name" value="AMP-bd_C_sf"/>
</dbReference>
<dbReference type="RefSeq" id="WP_116188861.1">
    <property type="nucleotide sequence ID" value="NZ_QTTN01000009.1"/>
</dbReference>
<dbReference type="GO" id="GO:0031956">
    <property type="term" value="F:medium-chain fatty acid-CoA ligase activity"/>
    <property type="evidence" value="ECO:0007669"/>
    <property type="project" value="TreeGrafter"/>
</dbReference>
<reference evidence="3 4" key="1">
    <citation type="submission" date="2018-08" db="EMBL/GenBank/DDBJ databases">
        <title>Genomic Encyclopedia of Type Strains, Phase III (KMG-III): the genomes of soil and plant-associated and newly described type strains.</title>
        <authorList>
            <person name="Whitman W."/>
        </authorList>
    </citation>
    <scope>NUCLEOTIDE SEQUENCE [LARGE SCALE GENOMIC DNA]</scope>
    <source>
        <strain evidence="3 4">CGMCC 1.10966</strain>
    </source>
</reference>
<dbReference type="Pfam" id="PF00501">
    <property type="entry name" value="AMP-binding"/>
    <property type="match status" value="1"/>
</dbReference>
<comment type="similarity">
    <text evidence="1">Belongs to the ATP-dependent AMP-binding enzyme family.</text>
</comment>
<dbReference type="GO" id="GO:0016746">
    <property type="term" value="F:acyltransferase activity"/>
    <property type="evidence" value="ECO:0007669"/>
    <property type="project" value="UniProtKB-KW"/>
</dbReference>
<feature type="domain" description="AMP-dependent synthetase/ligase" evidence="2">
    <location>
        <begin position="35"/>
        <end position="384"/>
    </location>
</feature>
<dbReference type="Gene3D" id="3.30.300.30">
    <property type="match status" value="1"/>
</dbReference>
<dbReference type="EMBL" id="QTTN01000009">
    <property type="protein sequence ID" value="REE87408.1"/>
    <property type="molecule type" value="Genomic_DNA"/>
</dbReference>
<protein>
    <submittedName>
        <fullName evidence="3">Acyl-[acyl-carrier-protein]-phospholipid O-acyltransferase/long-chain-fatty-acid--[acyl-carrier-protein] ligase</fullName>
    </submittedName>
</protein>
<evidence type="ECO:0000259" key="2">
    <source>
        <dbReference type="Pfam" id="PF00501"/>
    </source>
</evidence>
<dbReference type="GO" id="GO:0006631">
    <property type="term" value="P:fatty acid metabolic process"/>
    <property type="evidence" value="ECO:0007669"/>
    <property type="project" value="TreeGrafter"/>
</dbReference>
<keyword evidence="3" id="KW-0012">Acyltransferase</keyword>
<evidence type="ECO:0000256" key="1">
    <source>
        <dbReference type="ARBA" id="ARBA00006432"/>
    </source>
</evidence>
<dbReference type="Gene3D" id="3.40.50.12780">
    <property type="entry name" value="N-terminal domain of ligase-like"/>
    <property type="match status" value="1"/>
</dbReference>
<dbReference type="PROSITE" id="PS00455">
    <property type="entry name" value="AMP_BINDING"/>
    <property type="match status" value="1"/>
</dbReference>
<evidence type="ECO:0000313" key="3">
    <source>
        <dbReference type="EMBL" id="REE87408.1"/>
    </source>
</evidence>
<dbReference type="Proteomes" id="UP000256304">
    <property type="component" value="Unassembled WGS sequence"/>
</dbReference>
<keyword evidence="3" id="KW-0808">Transferase</keyword>